<feature type="compositionally biased region" description="Polar residues" evidence="1">
    <location>
        <begin position="187"/>
        <end position="205"/>
    </location>
</feature>
<evidence type="ECO:0000313" key="2">
    <source>
        <dbReference type="Proteomes" id="UP000050640"/>
    </source>
</evidence>
<protein>
    <submittedName>
        <fullName evidence="3">AIP3 domain-containing protein</fullName>
    </submittedName>
</protein>
<feature type="region of interest" description="Disordered" evidence="1">
    <location>
        <begin position="61"/>
        <end position="105"/>
    </location>
</feature>
<keyword evidence="2" id="KW-1185">Reference proteome</keyword>
<feature type="compositionally biased region" description="Low complexity" evidence="1">
    <location>
        <begin position="426"/>
        <end position="449"/>
    </location>
</feature>
<feature type="compositionally biased region" description="Basic and acidic residues" evidence="1">
    <location>
        <begin position="221"/>
        <end position="250"/>
    </location>
</feature>
<feature type="compositionally biased region" description="Polar residues" evidence="1">
    <location>
        <begin position="259"/>
        <end position="286"/>
    </location>
</feature>
<organism evidence="2 3">
    <name type="scientific">Elaeophora elaphi</name>
    <dbReference type="NCBI Taxonomy" id="1147741"/>
    <lineage>
        <taxon>Eukaryota</taxon>
        <taxon>Metazoa</taxon>
        <taxon>Ecdysozoa</taxon>
        <taxon>Nematoda</taxon>
        <taxon>Chromadorea</taxon>
        <taxon>Rhabditida</taxon>
        <taxon>Spirurina</taxon>
        <taxon>Spiruromorpha</taxon>
        <taxon>Filarioidea</taxon>
        <taxon>Onchocercidae</taxon>
        <taxon>Elaeophora</taxon>
    </lineage>
</organism>
<feature type="compositionally biased region" description="Low complexity" evidence="1">
    <location>
        <begin position="67"/>
        <end position="92"/>
    </location>
</feature>
<proteinExistence type="predicted"/>
<feature type="region of interest" description="Disordered" evidence="1">
    <location>
        <begin position="186"/>
        <end position="349"/>
    </location>
</feature>
<feature type="region of interest" description="Disordered" evidence="1">
    <location>
        <begin position="575"/>
        <end position="599"/>
    </location>
</feature>
<evidence type="ECO:0000313" key="3">
    <source>
        <dbReference type="WBParaSite" id="EEL_0001000601-mRNA-1"/>
    </source>
</evidence>
<sequence length="599" mass="66337">MAFQGVQFQIQTTPDEAPWYKQVDPTMTLDKLLKLTEEFSRIYKTHGESLNIKKYAMRSSLRETTTPQNPNQSQQQSPQQPSSQQPRQGQNQVAPSIASLPPPPVAPQLNAAVVVKGAEPTRRIDLSDYKLRNNAAQQQQQSSSSQNSVTQVQRRNFMRPDVLPQTANKGLDLPLPPIIANAKVVQMSKSGTSKPTTSQKPTITNAAKPLQTVRQSTGTNEQERHKKSKPDDYDKDLKHRRIEKASTEGSHHRKRLYENSVTVNQSDSGSAVTATSVMNVTSTPKSGTPKAAERHNPATPLNHVASGGYSTSSRSREEVASQSLKRDSSSTISNNRSRDESISSRQRDEVISMKRARQTAPLIALLPTPPASNVASSMSGNSQNSKYNLSTVQPSRSNHVGESTHRPNATANWSVTNDYYLGSSSNNASRFSQSSGSSNHRHYSSSSAGRTKSREPLLSTPDTGNSYYKRSRPRPPSPTTSAASNTYRQSQRPSSPGSRTGSGFTRRRYCRRYIYKVKPRQSSSGYRRGEWRRHYSWWSRVSYSSYADISLANASSILNKMKSNTEKLKMSRSFLTASQALPPPPLPPPNEELEDGEVL</sequence>
<feature type="region of interest" description="Disordered" evidence="1">
    <location>
        <begin position="133"/>
        <end position="152"/>
    </location>
</feature>
<feature type="compositionally biased region" description="Basic and acidic residues" evidence="1">
    <location>
        <begin position="314"/>
        <end position="328"/>
    </location>
</feature>
<feature type="region of interest" description="Disordered" evidence="1">
    <location>
        <begin position="361"/>
        <end position="410"/>
    </location>
</feature>
<feature type="compositionally biased region" description="Basic and acidic residues" evidence="1">
    <location>
        <begin position="336"/>
        <end position="349"/>
    </location>
</feature>
<dbReference type="WBParaSite" id="EEL_0001000601-mRNA-1">
    <property type="protein sequence ID" value="EEL_0001000601-mRNA-1"/>
    <property type="gene ID" value="EEL_0001000601"/>
</dbReference>
<reference evidence="3" key="1">
    <citation type="submission" date="2017-02" db="UniProtKB">
        <authorList>
            <consortium name="WormBaseParasite"/>
        </authorList>
    </citation>
    <scope>IDENTIFICATION</scope>
</reference>
<feature type="compositionally biased region" description="Low complexity" evidence="1">
    <location>
        <begin position="479"/>
        <end position="504"/>
    </location>
</feature>
<feature type="region of interest" description="Disordered" evidence="1">
    <location>
        <begin position="426"/>
        <end position="504"/>
    </location>
</feature>
<dbReference type="Proteomes" id="UP000050640">
    <property type="component" value="Unplaced"/>
</dbReference>
<feature type="compositionally biased region" description="Pro residues" evidence="1">
    <location>
        <begin position="581"/>
        <end position="590"/>
    </location>
</feature>
<feature type="compositionally biased region" description="Low complexity" evidence="1">
    <location>
        <begin position="137"/>
        <end position="152"/>
    </location>
</feature>
<name>A0A0R3S5D7_9BILA</name>
<dbReference type="AlphaFoldDB" id="A0A0R3S5D7"/>
<accession>A0A0R3S5D7</accession>
<evidence type="ECO:0000256" key="1">
    <source>
        <dbReference type="SAM" id="MobiDB-lite"/>
    </source>
</evidence>
<feature type="compositionally biased region" description="Polar residues" evidence="1">
    <location>
        <begin position="373"/>
        <end position="410"/>
    </location>
</feature>
<dbReference type="Gene3D" id="1.10.472.10">
    <property type="entry name" value="Cyclin-like"/>
    <property type="match status" value="1"/>
</dbReference>